<dbReference type="GO" id="GO:0008270">
    <property type="term" value="F:zinc ion binding"/>
    <property type="evidence" value="ECO:0007669"/>
    <property type="project" value="InterPro"/>
</dbReference>
<proteinExistence type="predicted"/>
<dbReference type="Gene3D" id="4.10.240.10">
    <property type="entry name" value="Zn(2)-C6 fungal-type DNA-binding domain"/>
    <property type="match status" value="1"/>
</dbReference>
<gene>
    <name evidence="8" type="ORF">K458DRAFT_388919</name>
</gene>
<organism evidence="8 9">
    <name type="scientific">Lentithecium fluviatile CBS 122367</name>
    <dbReference type="NCBI Taxonomy" id="1168545"/>
    <lineage>
        <taxon>Eukaryota</taxon>
        <taxon>Fungi</taxon>
        <taxon>Dikarya</taxon>
        <taxon>Ascomycota</taxon>
        <taxon>Pezizomycotina</taxon>
        <taxon>Dothideomycetes</taxon>
        <taxon>Pleosporomycetidae</taxon>
        <taxon>Pleosporales</taxon>
        <taxon>Massarineae</taxon>
        <taxon>Lentitheciaceae</taxon>
        <taxon>Lentithecium</taxon>
    </lineage>
</organism>
<evidence type="ECO:0000256" key="1">
    <source>
        <dbReference type="ARBA" id="ARBA00022723"/>
    </source>
</evidence>
<name>A0A6G1J1Q3_9PLEO</name>
<keyword evidence="5" id="KW-0804">Transcription</keyword>
<evidence type="ECO:0000313" key="9">
    <source>
        <dbReference type="Proteomes" id="UP000799291"/>
    </source>
</evidence>
<dbReference type="PANTHER" id="PTHR36206:SF12">
    <property type="entry name" value="ASPERCRYPTIN BIOSYNTHESIS CLUSTER-SPECIFIC TRANSCRIPTION REGULATOR ATNN-RELATED"/>
    <property type="match status" value="1"/>
</dbReference>
<dbReference type="GO" id="GO:0000981">
    <property type="term" value="F:DNA-binding transcription factor activity, RNA polymerase II-specific"/>
    <property type="evidence" value="ECO:0007669"/>
    <property type="project" value="InterPro"/>
</dbReference>
<dbReference type="PROSITE" id="PS50048">
    <property type="entry name" value="ZN2_CY6_FUNGAL_2"/>
    <property type="match status" value="1"/>
</dbReference>
<dbReference type="Proteomes" id="UP000799291">
    <property type="component" value="Unassembled WGS sequence"/>
</dbReference>
<sequence>MDTVFEKQRKRAKHTRSRKGCLVCRIRRVRCDETRPACLKCTSTGRTCEGYSVACDQAPTHVILPRTISTALSDDPLEKRSLSYFRIRTTRQFAAPFDDEFWSRLVLQVGAYEPCVRLAIVALGALHESFDEEHQGCKTTKARKRYASTSWDYACEYYSKAISTLNTHIHCHSWDGLDVSLLCCILCVGFEWLCGNYKSASVHLSSGLLILRQWAGKRVPIGAGISYSSPAGHLIRGQIAPLFMRLTIQAWTLDANRLQPIPWSPTIAAARVKKGEERSFVTAREDLYVLLSGVYLPPENFASAYPNLVLSEEMRAKSISRLKEWYDEYYMHLYPLGIDWSSTGPLSPAKLHLSLWHMLLTVMISNSHTEDQTEYDTFLPYFRHMLTLAGHIYHGPSGTTSPHPCFQIDMGIIPILYFIGSRCRDSEIRRRALLLLSADVGREGLFDGLAHARLLEEMIEVEEGSIEDRIDGNGVSAASRIYKTCEETDLRMRRMKVRFWKQGENGFGPLHVLTW</sequence>
<dbReference type="Pfam" id="PF00172">
    <property type="entry name" value="Zn_clus"/>
    <property type="match status" value="1"/>
</dbReference>
<evidence type="ECO:0000256" key="4">
    <source>
        <dbReference type="ARBA" id="ARBA00023125"/>
    </source>
</evidence>
<dbReference type="AlphaFoldDB" id="A0A6G1J1Q3"/>
<keyword evidence="6" id="KW-0539">Nucleus</keyword>
<dbReference type="SMART" id="SM00066">
    <property type="entry name" value="GAL4"/>
    <property type="match status" value="1"/>
</dbReference>
<keyword evidence="4" id="KW-0238">DNA-binding</keyword>
<evidence type="ECO:0000256" key="5">
    <source>
        <dbReference type="ARBA" id="ARBA00023163"/>
    </source>
</evidence>
<dbReference type="PANTHER" id="PTHR36206">
    <property type="entry name" value="ASPERCRYPTIN BIOSYNTHESIS CLUSTER-SPECIFIC TRANSCRIPTION REGULATOR ATNN-RELATED"/>
    <property type="match status" value="1"/>
</dbReference>
<accession>A0A6G1J1Q3</accession>
<dbReference type="EMBL" id="MU005581">
    <property type="protein sequence ID" value="KAF2684444.1"/>
    <property type="molecule type" value="Genomic_DNA"/>
</dbReference>
<dbReference type="InterPro" id="IPR036864">
    <property type="entry name" value="Zn2-C6_fun-type_DNA-bd_sf"/>
</dbReference>
<dbReference type="InterPro" id="IPR052360">
    <property type="entry name" value="Transcr_Regulatory_Proteins"/>
</dbReference>
<keyword evidence="2" id="KW-0862">Zinc</keyword>
<protein>
    <recommendedName>
        <fullName evidence="7">Zn(2)-C6 fungal-type domain-containing protein</fullName>
    </recommendedName>
</protein>
<dbReference type="GO" id="GO:0003677">
    <property type="term" value="F:DNA binding"/>
    <property type="evidence" value="ECO:0007669"/>
    <property type="project" value="UniProtKB-KW"/>
</dbReference>
<evidence type="ECO:0000313" key="8">
    <source>
        <dbReference type="EMBL" id="KAF2684444.1"/>
    </source>
</evidence>
<reference evidence="8" key="1">
    <citation type="journal article" date="2020" name="Stud. Mycol.">
        <title>101 Dothideomycetes genomes: a test case for predicting lifestyles and emergence of pathogens.</title>
        <authorList>
            <person name="Haridas S."/>
            <person name="Albert R."/>
            <person name="Binder M."/>
            <person name="Bloem J."/>
            <person name="Labutti K."/>
            <person name="Salamov A."/>
            <person name="Andreopoulos B."/>
            <person name="Baker S."/>
            <person name="Barry K."/>
            <person name="Bills G."/>
            <person name="Bluhm B."/>
            <person name="Cannon C."/>
            <person name="Castanera R."/>
            <person name="Culley D."/>
            <person name="Daum C."/>
            <person name="Ezra D."/>
            <person name="Gonzalez J."/>
            <person name="Henrissat B."/>
            <person name="Kuo A."/>
            <person name="Liang C."/>
            <person name="Lipzen A."/>
            <person name="Lutzoni F."/>
            <person name="Magnuson J."/>
            <person name="Mondo S."/>
            <person name="Nolan M."/>
            <person name="Ohm R."/>
            <person name="Pangilinan J."/>
            <person name="Park H.-J."/>
            <person name="Ramirez L."/>
            <person name="Alfaro M."/>
            <person name="Sun H."/>
            <person name="Tritt A."/>
            <person name="Yoshinaga Y."/>
            <person name="Zwiers L.-H."/>
            <person name="Turgeon B."/>
            <person name="Goodwin S."/>
            <person name="Spatafora J."/>
            <person name="Crous P."/>
            <person name="Grigoriev I."/>
        </authorList>
    </citation>
    <scope>NUCLEOTIDE SEQUENCE</scope>
    <source>
        <strain evidence="8">CBS 122367</strain>
    </source>
</reference>
<keyword evidence="3" id="KW-0805">Transcription regulation</keyword>
<keyword evidence="9" id="KW-1185">Reference proteome</keyword>
<evidence type="ECO:0000256" key="6">
    <source>
        <dbReference type="ARBA" id="ARBA00023242"/>
    </source>
</evidence>
<dbReference type="InterPro" id="IPR001138">
    <property type="entry name" value="Zn2Cys6_DnaBD"/>
</dbReference>
<dbReference type="OrthoDB" id="2593732at2759"/>
<evidence type="ECO:0000259" key="7">
    <source>
        <dbReference type="PROSITE" id="PS50048"/>
    </source>
</evidence>
<feature type="domain" description="Zn(2)-C6 fungal-type" evidence="7">
    <location>
        <begin position="20"/>
        <end position="48"/>
    </location>
</feature>
<keyword evidence="1" id="KW-0479">Metal-binding</keyword>
<evidence type="ECO:0000256" key="2">
    <source>
        <dbReference type="ARBA" id="ARBA00022833"/>
    </source>
</evidence>
<dbReference type="PROSITE" id="PS00463">
    <property type="entry name" value="ZN2_CY6_FUNGAL_1"/>
    <property type="match status" value="1"/>
</dbReference>
<evidence type="ECO:0000256" key="3">
    <source>
        <dbReference type="ARBA" id="ARBA00023015"/>
    </source>
</evidence>
<dbReference type="CDD" id="cd00067">
    <property type="entry name" value="GAL4"/>
    <property type="match status" value="1"/>
</dbReference>
<dbReference type="SUPFAM" id="SSF57701">
    <property type="entry name" value="Zn2/Cys6 DNA-binding domain"/>
    <property type="match status" value="1"/>
</dbReference>